<dbReference type="GO" id="GO:0006412">
    <property type="term" value="P:translation"/>
    <property type="evidence" value="ECO:0007669"/>
    <property type="project" value="TreeGrafter"/>
</dbReference>
<feature type="domain" description="Ribosome maturation factor RimP N-terminal" evidence="4">
    <location>
        <begin position="15"/>
        <end position="85"/>
    </location>
</feature>
<accession>A0A9D9E114</accession>
<dbReference type="HAMAP" id="MF_01077">
    <property type="entry name" value="RimP"/>
    <property type="match status" value="1"/>
</dbReference>
<dbReference type="GO" id="GO:0005829">
    <property type="term" value="C:cytosol"/>
    <property type="evidence" value="ECO:0007669"/>
    <property type="project" value="TreeGrafter"/>
</dbReference>
<feature type="domain" description="Ribosome maturation factor RimP C-terminal" evidence="5">
    <location>
        <begin position="94"/>
        <end position="159"/>
    </location>
</feature>
<dbReference type="InterPro" id="IPR003728">
    <property type="entry name" value="Ribosome_maturation_RimP"/>
</dbReference>
<evidence type="ECO:0000256" key="3">
    <source>
        <dbReference type="HAMAP-Rule" id="MF_01077"/>
    </source>
</evidence>
<sequence>MLTSDAAESTLYSQISSLLDGLGLKTVEAQDTVHQGTHSMRVVVYRNDREVNTDDLSQAYNIIYPRYSVIFSDRDLELEVSSPGLQRSFKDTVEFSIFTGKLVRVYVNSFSSYVTGTIASSDESSVTLTGCNIEDKGEERESLTVPFSDIAKAKLEYRWEA</sequence>
<name>A0A9D9E114_9SPIO</name>
<dbReference type="InterPro" id="IPR028998">
    <property type="entry name" value="RimP_C"/>
</dbReference>
<proteinExistence type="inferred from homology"/>
<dbReference type="AlphaFoldDB" id="A0A9D9E114"/>
<keyword evidence="2 3" id="KW-0690">Ribosome biogenesis</keyword>
<evidence type="ECO:0000256" key="2">
    <source>
        <dbReference type="ARBA" id="ARBA00022517"/>
    </source>
</evidence>
<dbReference type="PANTHER" id="PTHR33867:SF1">
    <property type="entry name" value="RIBOSOME MATURATION FACTOR RIMP"/>
    <property type="match status" value="1"/>
</dbReference>
<evidence type="ECO:0000259" key="5">
    <source>
        <dbReference type="Pfam" id="PF17384"/>
    </source>
</evidence>
<dbReference type="SUPFAM" id="SSF75420">
    <property type="entry name" value="YhbC-like, N-terminal domain"/>
    <property type="match status" value="1"/>
</dbReference>
<protein>
    <recommendedName>
        <fullName evidence="3">Ribosome maturation factor RimP</fullName>
    </recommendedName>
</protein>
<dbReference type="GO" id="GO:0000028">
    <property type="term" value="P:ribosomal small subunit assembly"/>
    <property type="evidence" value="ECO:0007669"/>
    <property type="project" value="TreeGrafter"/>
</dbReference>
<dbReference type="Pfam" id="PF17384">
    <property type="entry name" value="DUF150_C"/>
    <property type="match status" value="1"/>
</dbReference>
<organism evidence="6 7">
    <name type="scientific">Candidatus Ornithospirochaeta stercoripullorum</name>
    <dbReference type="NCBI Taxonomy" id="2840899"/>
    <lineage>
        <taxon>Bacteria</taxon>
        <taxon>Pseudomonadati</taxon>
        <taxon>Spirochaetota</taxon>
        <taxon>Spirochaetia</taxon>
        <taxon>Spirochaetales</taxon>
        <taxon>Spirochaetaceae</taxon>
        <taxon>Spirochaetaceae incertae sedis</taxon>
        <taxon>Candidatus Ornithospirochaeta</taxon>
    </lineage>
</organism>
<evidence type="ECO:0000259" key="4">
    <source>
        <dbReference type="Pfam" id="PF02576"/>
    </source>
</evidence>
<comment type="function">
    <text evidence="3">Required for maturation of 30S ribosomal subunits.</text>
</comment>
<comment type="similarity">
    <text evidence="3">Belongs to the RimP family.</text>
</comment>
<keyword evidence="1 3" id="KW-0963">Cytoplasm</keyword>
<evidence type="ECO:0000256" key="1">
    <source>
        <dbReference type="ARBA" id="ARBA00022490"/>
    </source>
</evidence>
<reference evidence="6" key="1">
    <citation type="submission" date="2020-10" db="EMBL/GenBank/DDBJ databases">
        <authorList>
            <person name="Gilroy R."/>
        </authorList>
    </citation>
    <scope>NUCLEOTIDE SEQUENCE</scope>
    <source>
        <strain evidence="6">7293</strain>
    </source>
</reference>
<reference evidence="6" key="2">
    <citation type="journal article" date="2021" name="PeerJ">
        <title>Extensive microbial diversity within the chicken gut microbiome revealed by metagenomics and culture.</title>
        <authorList>
            <person name="Gilroy R."/>
            <person name="Ravi A."/>
            <person name="Getino M."/>
            <person name="Pursley I."/>
            <person name="Horton D.L."/>
            <person name="Alikhan N.F."/>
            <person name="Baker D."/>
            <person name="Gharbi K."/>
            <person name="Hall N."/>
            <person name="Watson M."/>
            <person name="Adriaenssens E.M."/>
            <person name="Foster-Nyarko E."/>
            <person name="Jarju S."/>
            <person name="Secka A."/>
            <person name="Antonio M."/>
            <person name="Oren A."/>
            <person name="Chaudhuri R.R."/>
            <person name="La Ragione R."/>
            <person name="Hildebrand F."/>
            <person name="Pallen M.J."/>
        </authorList>
    </citation>
    <scope>NUCLEOTIDE SEQUENCE</scope>
    <source>
        <strain evidence="6">7293</strain>
    </source>
</reference>
<comment type="caution">
    <text evidence="6">The sequence shown here is derived from an EMBL/GenBank/DDBJ whole genome shotgun (WGS) entry which is preliminary data.</text>
</comment>
<dbReference type="Proteomes" id="UP000823615">
    <property type="component" value="Unassembled WGS sequence"/>
</dbReference>
<dbReference type="Pfam" id="PF02576">
    <property type="entry name" value="RimP_N"/>
    <property type="match status" value="1"/>
</dbReference>
<dbReference type="EMBL" id="JADIMT010000080">
    <property type="protein sequence ID" value="MBO8436710.1"/>
    <property type="molecule type" value="Genomic_DNA"/>
</dbReference>
<evidence type="ECO:0000313" key="6">
    <source>
        <dbReference type="EMBL" id="MBO8436710.1"/>
    </source>
</evidence>
<dbReference type="InterPro" id="IPR035956">
    <property type="entry name" value="RimP_N_sf"/>
</dbReference>
<evidence type="ECO:0000313" key="7">
    <source>
        <dbReference type="Proteomes" id="UP000823615"/>
    </source>
</evidence>
<dbReference type="PANTHER" id="PTHR33867">
    <property type="entry name" value="RIBOSOME MATURATION FACTOR RIMP"/>
    <property type="match status" value="1"/>
</dbReference>
<gene>
    <name evidence="3" type="primary">rimP</name>
    <name evidence="6" type="ORF">IAA97_07005</name>
</gene>
<dbReference type="InterPro" id="IPR028989">
    <property type="entry name" value="RimP_N"/>
</dbReference>
<comment type="subcellular location">
    <subcellularLocation>
        <location evidence="3">Cytoplasm</location>
    </subcellularLocation>
</comment>